<evidence type="ECO:0000313" key="13">
    <source>
        <dbReference type="EMBL" id="JAN14887.1"/>
    </source>
</evidence>
<proteinExistence type="inferred from homology"/>
<dbReference type="InterPro" id="IPR009023">
    <property type="entry name" value="HMG_CoA_Rdtase_NAD(P)-bd_sf"/>
</dbReference>
<dbReference type="Pfam" id="PF12349">
    <property type="entry name" value="Sterol-sensing"/>
    <property type="match status" value="1"/>
</dbReference>
<dbReference type="Gene3D" id="3.30.70.420">
    <property type="entry name" value="Hydroxymethylglutaryl-CoA reductase, class I/II, NAD/NADP-binding domain"/>
    <property type="match status" value="1"/>
</dbReference>
<dbReference type="InterPro" id="IPR009029">
    <property type="entry name" value="HMG_CoA_Rdtase_sub-bd_dom_sf"/>
</dbReference>
<dbReference type="UniPathway" id="UPA00058">
    <property type="reaction ID" value="UER00103"/>
</dbReference>
<dbReference type="InterPro" id="IPR004554">
    <property type="entry name" value="HMG_CoA_Rdtase_eu_arc"/>
</dbReference>
<evidence type="ECO:0000256" key="2">
    <source>
        <dbReference type="ARBA" id="ARBA00005084"/>
    </source>
</evidence>
<evidence type="ECO:0000256" key="10">
    <source>
        <dbReference type="ARBA" id="ARBA00023180"/>
    </source>
</evidence>
<dbReference type="GO" id="GO:0016126">
    <property type="term" value="P:sterol biosynthetic process"/>
    <property type="evidence" value="ECO:0007669"/>
    <property type="project" value="TreeGrafter"/>
</dbReference>
<organism evidence="13">
    <name type="scientific">Daphnia magna</name>
    <dbReference type="NCBI Taxonomy" id="35525"/>
    <lineage>
        <taxon>Eukaryota</taxon>
        <taxon>Metazoa</taxon>
        <taxon>Ecdysozoa</taxon>
        <taxon>Arthropoda</taxon>
        <taxon>Crustacea</taxon>
        <taxon>Branchiopoda</taxon>
        <taxon>Diplostraca</taxon>
        <taxon>Cladocera</taxon>
        <taxon>Anomopoda</taxon>
        <taxon>Daphniidae</taxon>
        <taxon>Daphnia</taxon>
    </lineage>
</organism>
<dbReference type="InterPro" id="IPR000731">
    <property type="entry name" value="SSD"/>
</dbReference>
<dbReference type="InterPro" id="IPR023282">
    <property type="entry name" value="HMG_CoA_Rdtase_N"/>
</dbReference>
<feature type="transmembrane region" description="Helical" evidence="12">
    <location>
        <begin position="193"/>
        <end position="217"/>
    </location>
</feature>
<dbReference type="EC" id="1.1.1.34" evidence="12"/>
<dbReference type="PRINTS" id="PR00071">
    <property type="entry name" value="HMGCOARDTASE"/>
</dbReference>
<sequence>MGFLAGIFRNYGLFCAQHPWQVIFLVLTSTVAIISSQGMHTLNRARDSLGSPQPLDIVLMTTVRAVAVLYSYHRLRSLHRSHSRFVLSLAGLFTVFSSFVFTCSVVNVMQSDLSDLKDALFFFLLLIDVVKACTLAYWSLSCSVRNAAEVSLCISQGMAVLGPAITLDTLVETLVIGVGTLSGVRRLEVLCGYGCMSAVVNYVVFMTFYPACLALVLELSNKPEVMDSDATVDSCKVDQSTAFQWQHRVKLLKQMMAMEQPNPLVQRVKLIMAAGLMVVHAHSQWVFLQDGKILSPEKAGATFGPASVADVAAEDSVLRWLSDQRADQLVLLILIAALTIKFTFFDDRTDQTQQSLEKLSPTYNSMLAEKSQGSNMEKVDSFRNRCVSFVLSDNSEELPCDVEDKEVQTDQCDEVEHVEEELSSAKLVNRTLDESLTTLKLAASQVTDQEVLKLIEARKIELRQLEKVLGDAERGVRIRRRVLSQMGGPHVEDAVVRVPYKAYDYSKVVGVCCENVIGYVPLPVGYAGPLLVDGEPYFLPMATTEGCLVASTNRGCSALSYNGGVRTQLIADGMSRGPVFRLPDIRRAAAVMRWLEEPANIDLLKKSFNATSRFGRLQKIRCQIAGRHLFIRFVAKTGDAMGMNMVSKGTEAAIKVLQSYFNDLAVVSLSGNFCTDKKPAAVNWLDGRGKSVVCEAIIPASIVRDKLKTNVSALVDLNISKNLIGSSIAGSIGGFNAHAANIVSAIFIATGQDPAQVVSSSNCMTLMEPWGSDMQDLYISCTMPSLEVGTIGGGTWLPAQGACLEMLGLRGSNVEEPGANASRLARIICAAVLAGELSLMSSLAAGTLVQSHMTHNRSYANLTPCFSS</sequence>
<dbReference type="GO" id="GO:0005778">
    <property type="term" value="C:peroxisomal membrane"/>
    <property type="evidence" value="ECO:0007669"/>
    <property type="project" value="TreeGrafter"/>
</dbReference>
<keyword evidence="8 12" id="KW-0560">Oxidoreductase</keyword>
<evidence type="ECO:0000256" key="6">
    <source>
        <dbReference type="ARBA" id="ARBA00022857"/>
    </source>
</evidence>
<dbReference type="PROSITE" id="PS50156">
    <property type="entry name" value="SSD"/>
    <property type="match status" value="1"/>
</dbReference>
<dbReference type="FunFam" id="3.30.70.420:FF:000001">
    <property type="entry name" value="3-hydroxy-3-methylglutaryl coenzyme A reductase"/>
    <property type="match status" value="1"/>
</dbReference>
<dbReference type="OrthoDB" id="310654at2759"/>
<dbReference type="GO" id="GO:0004420">
    <property type="term" value="F:hydroxymethylglutaryl-CoA reductase (NADPH) activity"/>
    <property type="evidence" value="ECO:0007669"/>
    <property type="project" value="UniProtKB-EC"/>
</dbReference>
<feature type="transmembrane region" description="Helical" evidence="12">
    <location>
        <begin position="20"/>
        <end position="42"/>
    </location>
</feature>
<dbReference type="PANTHER" id="PTHR10572">
    <property type="entry name" value="3-HYDROXY-3-METHYLGLUTARYL-COENZYME A REDUCTASE"/>
    <property type="match status" value="1"/>
</dbReference>
<evidence type="ECO:0000256" key="1">
    <source>
        <dbReference type="ARBA" id="ARBA00004477"/>
    </source>
</evidence>
<dbReference type="SUPFAM" id="SSF55035">
    <property type="entry name" value="NAD-binding domain of HMG-CoA reductase"/>
    <property type="match status" value="1"/>
</dbReference>
<dbReference type="PROSITE" id="PS00066">
    <property type="entry name" value="HMG_COA_REDUCTASE_1"/>
    <property type="match status" value="1"/>
</dbReference>
<comment type="catalytic activity">
    <reaction evidence="11">
        <text>(R)-mevalonate + 2 NADP(+) + CoA = (3S)-3-hydroxy-3-methylglutaryl-CoA + 2 NADPH + 2 H(+)</text>
        <dbReference type="Rhea" id="RHEA:15989"/>
        <dbReference type="ChEBI" id="CHEBI:15378"/>
        <dbReference type="ChEBI" id="CHEBI:36464"/>
        <dbReference type="ChEBI" id="CHEBI:43074"/>
        <dbReference type="ChEBI" id="CHEBI:57287"/>
        <dbReference type="ChEBI" id="CHEBI:57783"/>
        <dbReference type="ChEBI" id="CHEBI:58349"/>
        <dbReference type="EC" id="1.1.1.34"/>
    </reaction>
    <physiologicalReaction direction="right-to-left" evidence="11">
        <dbReference type="Rhea" id="RHEA:15991"/>
    </physiologicalReaction>
</comment>
<dbReference type="GO" id="GO:0050661">
    <property type="term" value="F:NADP binding"/>
    <property type="evidence" value="ECO:0007669"/>
    <property type="project" value="InterPro"/>
</dbReference>
<dbReference type="PROSITE" id="PS50065">
    <property type="entry name" value="HMG_COA_REDUCTASE_4"/>
    <property type="match status" value="1"/>
</dbReference>
<keyword evidence="4 12" id="KW-0812">Transmembrane</keyword>
<dbReference type="EMBL" id="GDIQ01079850">
    <property type="protein sequence ID" value="JAN14887.1"/>
    <property type="molecule type" value="Transcribed_RNA"/>
</dbReference>
<dbReference type="GO" id="GO:0005789">
    <property type="term" value="C:endoplasmic reticulum membrane"/>
    <property type="evidence" value="ECO:0007669"/>
    <property type="project" value="UniProtKB-SubCell"/>
</dbReference>
<dbReference type="CDD" id="cd00643">
    <property type="entry name" value="HMG-CoA_reductase_classI"/>
    <property type="match status" value="1"/>
</dbReference>
<dbReference type="Pfam" id="PF00368">
    <property type="entry name" value="HMG-CoA_red"/>
    <property type="match status" value="1"/>
</dbReference>
<evidence type="ECO:0000256" key="8">
    <source>
        <dbReference type="ARBA" id="ARBA00023002"/>
    </source>
</evidence>
<dbReference type="InterPro" id="IPR004816">
    <property type="entry name" value="HMG_CoA_Rdtase_metazoan"/>
</dbReference>
<keyword evidence="7 12" id="KW-1133">Transmembrane helix</keyword>
<evidence type="ECO:0000256" key="4">
    <source>
        <dbReference type="ARBA" id="ARBA00022692"/>
    </source>
</evidence>
<dbReference type="Gene3D" id="1.10.3270.10">
    <property type="entry name" value="HMGR, N-terminal domain"/>
    <property type="match status" value="1"/>
</dbReference>
<name>A0A0P5LTA7_9CRUS</name>
<evidence type="ECO:0000256" key="5">
    <source>
        <dbReference type="ARBA" id="ARBA00022824"/>
    </source>
</evidence>
<evidence type="ECO:0000256" key="11">
    <source>
        <dbReference type="ARBA" id="ARBA00049909"/>
    </source>
</evidence>
<reference evidence="13" key="1">
    <citation type="submission" date="2015-10" db="EMBL/GenBank/DDBJ databases">
        <title>EvidentialGene: Evidence-directed Construction of Complete mRNA Transcriptomes without Genomes.</title>
        <authorList>
            <person name="Gilbert D.G."/>
        </authorList>
    </citation>
    <scope>NUCLEOTIDE SEQUENCE</scope>
</reference>
<dbReference type="InterPro" id="IPR002202">
    <property type="entry name" value="HMG_CoA_Rdtase"/>
</dbReference>
<dbReference type="FunFam" id="3.90.770.10:FF:000001">
    <property type="entry name" value="3-hydroxy-3-methylglutaryl coenzyme A reductase"/>
    <property type="match status" value="1"/>
</dbReference>
<keyword evidence="5 12" id="KW-0256">Endoplasmic reticulum</keyword>
<dbReference type="GO" id="GO:0008299">
    <property type="term" value="P:isoprenoid biosynthetic process"/>
    <property type="evidence" value="ECO:0007669"/>
    <property type="project" value="InterPro"/>
</dbReference>
<evidence type="ECO:0000256" key="12">
    <source>
        <dbReference type="RuleBase" id="RU361219"/>
    </source>
</evidence>
<evidence type="ECO:0000256" key="9">
    <source>
        <dbReference type="ARBA" id="ARBA00023136"/>
    </source>
</evidence>
<comment type="similarity">
    <text evidence="3 12">Belongs to the HMG-CoA reductase family.</text>
</comment>
<dbReference type="NCBIfam" id="TIGR00533">
    <property type="entry name" value="HMG_CoA_R_NADP"/>
    <property type="match status" value="1"/>
</dbReference>
<feature type="transmembrane region" description="Helical" evidence="12">
    <location>
        <begin position="120"/>
        <end position="140"/>
    </location>
</feature>
<dbReference type="NCBIfam" id="TIGR00920">
    <property type="entry name" value="2A060605"/>
    <property type="match status" value="1"/>
</dbReference>
<keyword evidence="10" id="KW-0325">Glycoprotein</keyword>
<dbReference type="InterPro" id="IPR053958">
    <property type="entry name" value="HMGCR/SNAP/NPC1-like_SSD"/>
</dbReference>
<feature type="transmembrane region" description="Helical" evidence="12">
    <location>
        <begin position="85"/>
        <end position="108"/>
    </location>
</feature>
<dbReference type="InterPro" id="IPR023076">
    <property type="entry name" value="HMG_CoA_Rdtase_CS"/>
</dbReference>
<dbReference type="PROSITE" id="PS00318">
    <property type="entry name" value="HMG_COA_REDUCTASE_2"/>
    <property type="match status" value="1"/>
</dbReference>
<evidence type="ECO:0000256" key="3">
    <source>
        <dbReference type="ARBA" id="ARBA00007661"/>
    </source>
</evidence>
<dbReference type="SUPFAM" id="SSF56542">
    <property type="entry name" value="Substrate-binding domain of HMG-CoA reductase"/>
    <property type="match status" value="1"/>
</dbReference>
<accession>A0A0P5LTA7</accession>
<dbReference type="AlphaFoldDB" id="A0A0P5LTA7"/>
<dbReference type="InterPro" id="IPR023074">
    <property type="entry name" value="HMG_CoA_Rdtase_cat_sf"/>
</dbReference>
<dbReference type="GO" id="GO:0015936">
    <property type="term" value="P:coenzyme A metabolic process"/>
    <property type="evidence" value="ECO:0007669"/>
    <property type="project" value="InterPro"/>
</dbReference>
<comment type="subcellular location">
    <subcellularLocation>
        <location evidence="1 12">Endoplasmic reticulum membrane</location>
        <topology evidence="1 12">Multi-pass membrane protein</topology>
    </subcellularLocation>
</comment>
<protein>
    <recommendedName>
        <fullName evidence="12">3-hydroxy-3-methylglutaryl coenzyme A reductase</fullName>
        <shortName evidence="12">HMG-CoA reductase</shortName>
        <ecNumber evidence="12">1.1.1.34</ecNumber>
    </recommendedName>
</protein>
<evidence type="ECO:0000256" key="7">
    <source>
        <dbReference type="ARBA" id="ARBA00022989"/>
    </source>
</evidence>
<feature type="transmembrane region" description="Helical" evidence="12">
    <location>
        <begin position="54"/>
        <end position="73"/>
    </location>
</feature>
<dbReference type="PANTHER" id="PTHR10572:SF24">
    <property type="entry name" value="3-HYDROXY-3-METHYLGLUTARYL-COENZYME A REDUCTASE"/>
    <property type="match status" value="1"/>
</dbReference>
<keyword evidence="6 12" id="KW-0521">NADP</keyword>
<dbReference type="Gene3D" id="3.90.770.10">
    <property type="entry name" value="3-hydroxy-3-methylglutaryl-coenzyme A Reductase, Chain A, domain 2"/>
    <property type="match status" value="1"/>
</dbReference>
<comment type="pathway">
    <text evidence="2 12">Metabolic intermediate biosynthesis; (R)-mevalonate biosynthesis; (R)-mevalonate from acetyl-CoA: step 3/3.</text>
</comment>
<keyword evidence="9 12" id="KW-0472">Membrane</keyword>